<dbReference type="Pfam" id="PF17957">
    <property type="entry name" value="Big_7"/>
    <property type="match status" value="1"/>
</dbReference>
<dbReference type="EMBL" id="AP025739">
    <property type="protein sequence ID" value="BDI31406.1"/>
    <property type="molecule type" value="Genomic_DNA"/>
</dbReference>
<dbReference type="AlphaFoldDB" id="A0A402CY96"/>
<organism evidence="1 2">
    <name type="scientific">Capsulimonas corticalis</name>
    <dbReference type="NCBI Taxonomy" id="2219043"/>
    <lineage>
        <taxon>Bacteria</taxon>
        <taxon>Bacillati</taxon>
        <taxon>Armatimonadota</taxon>
        <taxon>Armatimonadia</taxon>
        <taxon>Capsulimonadales</taxon>
        <taxon>Capsulimonadaceae</taxon>
        <taxon>Capsulimonas</taxon>
    </lineage>
</organism>
<reference evidence="1 2" key="1">
    <citation type="journal article" date="2019" name="Int. J. Syst. Evol. Microbiol.">
        <title>Capsulimonas corticalis gen. nov., sp. nov., an aerobic capsulated bacterium, of a novel bacterial order, Capsulimonadales ord. nov., of the class Armatimonadia of the phylum Armatimonadetes.</title>
        <authorList>
            <person name="Li J."/>
            <person name="Kudo C."/>
            <person name="Tonouchi A."/>
        </authorList>
    </citation>
    <scope>NUCLEOTIDE SEQUENCE [LARGE SCALE GENOMIC DNA]</scope>
    <source>
        <strain evidence="1 2">AX-7</strain>
    </source>
</reference>
<name>A0A402CY96_9BACT</name>
<evidence type="ECO:0000313" key="1">
    <source>
        <dbReference type="EMBL" id="BDI31406.1"/>
    </source>
</evidence>
<sequence>MIKQVRYALAAALALLTLIAIPAGAQDPVPPRETPRTFTPFAQVETHRLRIVNAVDGAIQVSQDAGSHWSLLGRVLVPAKTCIQGYLASGYAPLSSVAASAVHGLRIRVGDLSSAYPKLIAILPHEFMQTPDRFGGHVAGDSGIYTNIPVGQSIFRELSPYAGNEVFRQDEDGGLSPLPVNYAPQPDDVFVIVVKRPENPLTQVDFENTVGGAVTAAYADGAKQRVTSVLKPVYGVGRYDGCSYTGVGGINTSHMGVITVSTAPITTSKQFEGTGNERRGGFQIQPSYHNSQSPEAWAASVLILGSKAKQREPDLEGTPPLFFGNFDLAWLKNDPAHSWRAEIRVKNGPWRPMITVVGSQPRAFMSVTAVRLIRDKQADKAWLSARIDTQVKNYQQQALLLAKAGKTPIQRGSVTIDAPVSDPRVRFVAFYVDGAFRGITNTAPFNFSWDTRESPDGEYVVEERAQDEFNRALHTTRTRVWVDNQGEIKG</sequence>
<dbReference type="Gene3D" id="2.60.40.10">
    <property type="entry name" value="Immunoglobulins"/>
    <property type="match status" value="1"/>
</dbReference>
<dbReference type="RefSeq" id="WP_119322311.1">
    <property type="nucleotide sequence ID" value="NZ_AP025739.1"/>
</dbReference>
<evidence type="ECO:0000313" key="2">
    <source>
        <dbReference type="Proteomes" id="UP000287394"/>
    </source>
</evidence>
<dbReference type="InterPro" id="IPR013783">
    <property type="entry name" value="Ig-like_fold"/>
</dbReference>
<proteinExistence type="predicted"/>
<dbReference type="OrthoDB" id="2152at2"/>
<keyword evidence="2" id="KW-1185">Reference proteome</keyword>
<dbReference type="KEGG" id="ccot:CCAX7_34570"/>
<gene>
    <name evidence="1" type="ORF">CCAX7_34570</name>
</gene>
<protein>
    <submittedName>
        <fullName evidence="1">Uncharacterized protein</fullName>
    </submittedName>
</protein>
<accession>A0A402CY96</accession>
<dbReference type="Proteomes" id="UP000287394">
    <property type="component" value="Chromosome"/>
</dbReference>